<dbReference type="PANTHER" id="PTHR23205">
    <property type="entry name" value="SPLICING FACTOR 3A SUBUNIT 2"/>
    <property type="match status" value="1"/>
</dbReference>
<feature type="region of interest" description="Disordered" evidence="10">
    <location>
        <begin position="301"/>
        <end position="325"/>
    </location>
</feature>
<feature type="domain" description="Matrin-type" evidence="11">
    <location>
        <begin position="138"/>
        <end position="168"/>
    </location>
</feature>
<dbReference type="GO" id="GO:0003676">
    <property type="term" value="F:nucleic acid binding"/>
    <property type="evidence" value="ECO:0007669"/>
    <property type="project" value="InterPro"/>
</dbReference>
<keyword evidence="4" id="KW-0479">Metal-binding</keyword>
<evidence type="ECO:0000256" key="4">
    <source>
        <dbReference type="ARBA" id="ARBA00022723"/>
    </source>
</evidence>
<dbReference type="Pfam" id="PF12874">
    <property type="entry name" value="zf-met"/>
    <property type="match status" value="1"/>
</dbReference>
<dbReference type="Pfam" id="PF16835">
    <property type="entry name" value="SF3A2"/>
    <property type="match status" value="1"/>
</dbReference>
<dbReference type="GO" id="GO:0005686">
    <property type="term" value="C:U2 snRNP"/>
    <property type="evidence" value="ECO:0007669"/>
    <property type="project" value="TreeGrafter"/>
</dbReference>
<accession>A0AAD7UH29</accession>
<evidence type="ECO:0000259" key="11">
    <source>
        <dbReference type="PROSITE" id="PS50171"/>
    </source>
</evidence>
<dbReference type="GO" id="GO:0000245">
    <property type="term" value="P:spliceosomal complex assembly"/>
    <property type="evidence" value="ECO:0007669"/>
    <property type="project" value="TreeGrafter"/>
</dbReference>
<dbReference type="SMART" id="SM00451">
    <property type="entry name" value="ZnF_U1"/>
    <property type="match status" value="1"/>
</dbReference>
<reference evidence="12" key="1">
    <citation type="submission" date="2023-01" db="EMBL/GenBank/DDBJ databases">
        <title>Metagenome sequencing of chrysophaentin producing Chrysophaeum taylorii.</title>
        <authorList>
            <person name="Davison J."/>
            <person name="Bewley C."/>
        </authorList>
    </citation>
    <scope>NUCLEOTIDE SEQUENCE</scope>
    <source>
        <strain evidence="12">NIES-1699</strain>
    </source>
</reference>
<evidence type="ECO:0000256" key="9">
    <source>
        <dbReference type="ARBA" id="ARBA00023242"/>
    </source>
</evidence>
<gene>
    <name evidence="12" type="ORF">CTAYLR_010786</name>
</gene>
<evidence type="ECO:0000256" key="8">
    <source>
        <dbReference type="ARBA" id="ARBA00023187"/>
    </source>
</evidence>
<comment type="caution">
    <text evidence="12">The sequence shown here is derived from an EMBL/GenBank/DDBJ whole genome shotgun (WGS) entry which is preliminary data.</text>
</comment>
<comment type="similarity">
    <text evidence="2">Belongs to the SF3A2 family.</text>
</comment>
<dbReference type="InterPro" id="IPR000690">
    <property type="entry name" value="Matrin/U1-C_Znf_C2H2"/>
</dbReference>
<dbReference type="PROSITE" id="PS50171">
    <property type="entry name" value="ZF_MATRIN"/>
    <property type="match status" value="1"/>
</dbReference>
<name>A0AAD7UH29_9STRA</name>
<keyword evidence="13" id="KW-1185">Reference proteome</keyword>
<keyword evidence="5" id="KW-0747">Spliceosome</keyword>
<dbReference type="SMART" id="SM01050">
    <property type="entry name" value="CactinC_cactus"/>
    <property type="match status" value="1"/>
</dbReference>
<protein>
    <recommendedName>
        <fullName evidence="11">Matrin-type domain-containing protein</fullName>
    </recommendedName>
</protein>
<dbReference type="InterPro" id="IPR031781">
    <property type="entry name" value="SF3A2_dom"/>
</dbReference>
<dbReference type="InterPro" id="IPR036236">
    <property type="entry name" value="Znf_C2H2_sf"/>
</dbReference>
<evidence type="ECO:0000256" key="7">
    <source>
        <dbReference type="ARBA" id="ARBA00022833"/>
    </source>
</evidence>
<evidence type="ECO:0000256" key="1">
    <source>
        <dbReference type="ARBA" id="ARBA00004123"/>
    </source>
</evidence>
<dbReference type="PANTHER" id="PTHR23205:SF0">
    <property type="entry name" value="SPLICING FACTOR 3A SUBUNIT 2"/>
    <property type="match status" value="1"/>
</dbReference>
<evidence type="ECO:0000256" key="3">
    <source>
        <dbReference type="ARBA" id="ARBA00022664"/>
    </source>
</evidence>
<evidence type="ECO:0000256" key="10">
    <source>
        <dbReference type="SAM" id="MobiDB-lite"/>
    </source>
</evidence>
<dbReference type="InterPro" id="IPR052092">
    <property type="entry name" value="SF3A2"/>
</dbReference>
<comment type="subcellular location">
    <subcellularLocation>
        <location evidence="1">Nucleus</location>
    </subcellularLocation>
</comment>
<keyword evidence="8" id="KW-0508">mRNA splicing</keyword>
<dbReference type="EMBL" id="JAQMWT010000302">
    <property type="protein sequence ID" value="KAJ8606027.1"/>
    <property type="molecule type" value="Genomic_DNA"/>
</dbReference>
<evidence type="ECO:0000313" key="13">
    <source>
        <dbReference type="Proteomes" id="UP001230188"/>
    </source>
</evidence>
<evidence type="ECO:0000256" key="6">
    <source>
        <dbReference type="ARBA" id="ARBA00022771"/>
    </source>
</evidence>
<dbReference type="GO" id="GO:0071013">
    <property type="term" value="C:catalytic step 2 spliceosome"/>
    <property type="evidence" value="ECO:0007669"/>
    <property type="project" value="TreeGrafter"/>
</dbReference>
<dbReference type="InterPro" id="IPR003604">
    <property type="entry name" value="Matrin/U1-like-C_Znf_C2H2"/>
</dbReference>
<dbReference type="SUPFAM" id="SSF57667">
    <property type="entry name" value="beta-beta-alpha zinc fingers"/>
    <property type="match status" value="1"/>
</dbReference>
<dbReference type="InterPro" id="IPR013087">
    <property type="entry name" value="Znf_C2H2_type"/>
</dbReference>
<dbReference type="AlphaFoldDB" id="A0AAD7UH29"/>
<dbReference type="GO" id="GO:0071004">
    <property type="term" value="C:U2-type prespliceosome"/>
    <property type="evidence" value="ECO:0007669"/>
    <property type="project" value="TreeGrafter"/>
</dbReference>
<dbReference type="Gene3D" id="3.30.160.60">
    <property type="entry name" value="Classic Zinc Finger"/>
    <property type="match status" value="1"/>
</dbReference>
<dbReference type="Proteomes" id="UP001230188">
    <property type="component" value="Unassembled WGS sequence"/>
</dbReference>
<dbReference type="GO" id="GO:0008270">
    <property type="term" value="F:zinc ion binding"/>
    <property type="evidence" value="ECO:0007669"/>
    <property type="project" value="UniProtKB-KW"/>
</dbReference>
<keyword evidence="9" id="KW-0539">Nucleus</keyword>
<proteinExistence type="inferred from homology"/>
<sequence length="325" mass="37237">MQQLFVRLPWARTAVVLLRDDSKEEEEEEEEDLSREIFDRCVGGDAAALARWRSGTRLRTRGQRAVAEIRDGDEIEVKVVGVGGIDFQNRVGSKPGSGGVQSSEQANIDRRERLRKLALETVDLNKDPYFMRNHLGTFECKLCLTLHNTEGNYLAHTQGKRHQQNLARRAFKESTAPIAPTTKTYVEKRHTIKIGRPGYKVTKSRDLGTKHRMLLFEIDYPEAADDVQPRHRFMSAYEQRVEPPDKRYQYLLFACDPYETIAFKIPNHDIDKDPEHFFSNWDPVSKKFTLSLMFADTQPANSNASSATASGPTKHRATLTYDTRY</sequence>
<evidence type="ECO:0000256" key="2">
    <source>
        <dbReference type="ARBA" id="ARBA00008995"/>
    </source>
</evidence>
<keyword evidence="7" id="KW-0862">Zinc</keyword>
<keyword evidence="3" id="KW-0507">mRNA processing</keyword>
<dbReference type="Gene3D" id="2.60.40.2690">
    <property type="match status" value="1"/>
</dbReference>
<evidence type="ECO:0000313" key="12">
    <source>
        <dbReference type="EMBL" id="KAJ8606027.1"/>
    </source>
</evidence>
<organism evidence="12 13">
    <name type="scientific">Chrysophaeum taylorii</name>
    <dbReference type="NCBI Taxonomy" id="2483200"/>
    <lineage>
        <taxon>Eukaryota</taxon>
        <taxon>Sar</taxon>
        <taxon>Stramenopiles</taxon>
        <taxon>Ochrophyta</taxon>
        <taxon>Pelagophyceae</taxon>
        <taxon>Pelagomonadales</taxon>
        <taxon>Pelagomonadaceae</taxon>
        <taxon>Chrysophaeum</taxon>
    </lineage>
</organism>
<feature type="compositionally biased region" description="Low complexity" evidence="10">
    <location>
        <begin position="301"/>
        <end position="310"/>
    </location>
</feature>
<evidence type="ECO:0000256" key="5">
    <source>
        <dbReference type="ARBA" id="ARBA00022728"/>
    </source>
</evidence>
<keyword evidence="6" id="KW-0863">Zinc-finger</keyword>